<dbReference type="AlphaFoldDB" id="A0A6L5X9M6"/>
<evidence type="ECO:0000313" key="2">
    <source>
        <dbReference type="Proteomes" id="UP000481852"/>
    </source>
</evidence>
<accession>A0A6L5X9M6</accession>
<comment type="caution">
    <text evidence="1">The sequence shown here is derived from an EMBL/GenBank/DDBJ whole genome shotgun (WGS) entry which is preliminary data.</text>
</comment>
<name>A0A6L5X9M6_9FIRM</name>
<sequence length="114" mass="13290">MKKRFATYTDGVLWVCEQTAGKSDFGAVKNARAGSDIKQIEKLNYQEMSKRDQDQDFANSQGRTLSMKVRCLLRPWVTKLNIVKIDETLYSIINVDFDRASRVMYLYLEEVRKL</sequence>
<protein>
    <recommendedName>
        <fullName evidence="3">Head-tail adaptor protein</fullName>
    </recommendedName>
</protein>
<keyword evidence="2" id="KW-1185">Reference proteome</keyword>
<organism evidence="1 2">
    <name type="scientific">Porcincola intestinalis</name>
    <dbReference type="NCBI Taxonomy" id="2606632"/>
    <lineage>
        <taxon>Bacteria</taxon>
        <taxon>Bacillati</taxon>
        <taxon>Bacillota</taxon>
        <taxon>Clostridia</taxon>
        <taxon>Lachnospirales</taxon>
        <taxon>Lachnospiraceae</taxon>
        <taxon>Porcincola</taxon>
    </lineage>
</organism>
<dbReference type="EMBL" id="VULZ01000024">
    <property type="protein sequence ID" value="MSS16135.1"/>
    <property type="molecule type" value="Genomic_DNA"/>
</dbReference>
<reference evidence="1 2" key="1">
    <citation type="submission" date="2019-08" db="EMBL/GenBank/DDBJ databases">
        <title>In-depth cultivation of the pig gut microbiome towards novel bacterial diversity and tailored functional studies.</title>
        <authorList>
            <person name="Wylensek D."/>
            <person name="Hitch T.C.A."/>
            <person name="Clavel T."/>
        </authorList>
    </citation>
    <scope>NUCLEOTIDE SEQUENCE [LARGE SCALE GENOMIC DNA]</scope>
    <source>
        <strain evidence="1 2">Oil+RF-744-WCA-WT-11</strain>
    </source>
</reference>
<dbReference type="RefSeq" id="WP_154527565.1">
    <property type="nucleotide sequence ID" value="NZ_VULZ01000024.1"/>
</dbReference>
<proteinExistence type="predicted"/>
<evidence type="ECO:0000313" key="1">
    <source>
        <dbReference type="EMBL" id="MSS16135.1"/>
    </source>
</evidence>
<gene>
    <name evidence="1" type="ORF">FYJ35_14075</name>
</gene>
<dbReference type="Proteomes" id="UP000481852">
    <property type="component" value="Unassembled WGS sequence"/>
</dbReference>
<evidence type="ECO:0008006" key="3">
    <source>
        <dbReference type="Google" id="ProtNLM"/>
    </source>
</evidence>